<feature type="compositionally biased region" description="Polar residues" evidence="1">
    <location>
        <begin position="137"/>
        <end position="148"/>
    </location>
</feature>
<protein>
    <submittedName>
        <fullName evidence="3">Uncharacterized protein</fullName>
    </submittedName>
</protein>
<name>A0ABQ9CV13_9PASS</name>
<keyword evidence="2" id="KW-0732">Signal</keyword>
<proteinExistence type="predicted"/>
<accession>A0ABQ9CV13</accession>
<organism evidence="3 4">
    <name type="scientific">Willisornis vidua</name>
    <name type="common">Xingu scale-backed antbird</name>
    <dbReference type="NCBI Taxonomy" id="1566151"/>
    <lineage>
        <taxon>Eukaryota</taxon>
        <taxon>Metazoa</taxon>
        <taxon>Chordata</taxon>
        <taxon>Craniata</taxon>
        <taxon>Vertebrata</taxon>
        <taxon>Euteleostomi</taxon>
        <taxon>Archelosauria</taxon>
        <taxon>Archosauria</taxon>
        <taxon>Dinosauria</taxon>
        <taxon>Saurischia</taxon>
        <taxon>Theropoda</taxon>
        <taxon>Coelurosauria</taxon>
        <taxon>Aves</taxon>
        <taxon>Neognathae</taxon>
        <taxon>Neoaves</taxon>
        <taxon>Telluraves</taxon>
        <taxon>Australaves</taxon>
        <taxon>Passeriformes</taxon>
        <taxon>Thamnophilidae</taxon>
        <taxon>Willisornis</taxon>
    </lineage>
</organism>
<evidence type="ECO:0000313" key="4">
    <source>
        <dbReference type="Proteomes" id="UP001145742"/>
    </source>
</evidence>
<evidence type="ECO:0000256" key="1">
    <source>
        <dbReference type="SAM" id="MobiDB-lite"/>
    </source>
</evidence>
<evidence type="ECO:0000313" key="3">
    <source>
        <dbReference type="EMBL" id="KAJ7406438.1"/>
    </source>
</evidence>
<dbReference type="Proteomes" id="UP001145742">
    <property type="component" value="Unassembled WGS sequence"/>
</dbReference>
<feature type="region of interest" description="Disordered" evidence="1">
    <location>
        <begin position="137"/>
        <end position="158"/>
    </location>
</feature>
<evidence type="ECO:0000256" key="2">
    <source>
        <dbReference type="SAM" id="SignalP"/>
    </source>
</evidence>
<keyword evidence="4" id="KW-1185">Reference proteome</keyword>
<feature type="region of interest" description="Disordered" evidence="1">
    <location>
        <begin position="90"/>
        <end position="125"/>
    </location>
</feature>
<feature type="chain" id="PRO_5046183197" evidence="2">
    <location>
        <begin position="22"/>
        <end position="158"/>
    </location>
</feature>
<gene>
    <name evidence="3" type="ORF">WISP_133635</name>
</gene>
<sequence length="158" mass="16933">MGLSWTLPMAWFLVGSGPSAAPSGARTILLLIQELALTKLTLALGPSENQPDLALSSCWVAVQVEVQSWLCHDNVPVTFSHNAAALRTRAQPQSDRGPAAAWGNAQDTHESQFVSSPAGQDTGPGCHVHLVSQGRSLCPSQEESQAPETLQRERRPRC</sequence>
<feature type="signal peptide" evidence="2">
    <location>
        <begin position="1"/>
        <end position="21"/>
    </location>
</feature>
<dbReference type="EMBL" id="WHWB01034652">
    <property type="protein sequence ID" value="KAJ7406438.1"/>
    <property type="molecule type" value="Genomic_DNA"/>
</dbReference>
<reference evidence="3" key="1">
    <citation type="submission" date="2019-10" db="EMBL/GenBank/DDBJ databases">
        <authorList>
            <person name="Soares A.E.R."/>
            <person name="Aleixo A."/>
            <person name="Schneider P."/>
            <person name="Miyaki C.Y."/>
            <person name="Schneider M.P."/>
            <person name="Mello C."/>
            <person name="Vasconcelos A.T.R."/>
        </authorList>
    </citation>
    <scope>NUCLEOTIDE SEQUENCE</scope>
    <source>
        <tissue evidence="3">Muscle</tissue>
    </source>
</reference>
<comment type="caution">
    <text evidence="3">The sequence shown here is derived from an EMBL/GenBank/DDBJ whole genome shotgun (WGS) entry which is preliminary data.</text>
</comment>